<evidence type="ECO:0000313" key="1">
    <source>
        <dbReference type="EMBL" id="MPN17932.1"/>
    </source>
</evidence>
<dbReference type="AlphaFoldDB" id="A0A645FW71"/>
<organism evidence="1">
    <name type="scientific">bioreactor metagenome</name>
    <dbReference type="NCBI Taxonomy" id="1076179"/>
    <lineage>
        <taxon>unclassified sequences</taxon>
        <taxon>metagenomes</taxon>
        <taxon>ecological metagenomes</taxon>
    </lineage>
</organism>
<gene>
    <name evidence="1" type="ORF">SDC9_165289</name>
</gene>
<accession>A0A645FW71</accession>
<sequence length="117" mass="12446">MLPVYFPKKSTSFTYKLSSTTTAPPSVFLASNVADENISTFLNDTGPSLTILTLFLLETNKVSVVTLSKCILSCAPESTTIFFAVTPFNVAFPSAPGFINNVPVTSTLVSAALFPSK</sequence>
<name>A0A645FW71_9ZZZZ</name>
<dbReference type="EMBL" id="VSSQ01065178">
    <property type="protein sequence ID" value="MPN17932.1"/>
    <property type="molecule type" value="Genomic_DNA"/>
</dbReference>
<protein>
    <submittedName>
        <fullName evidence="1">Uncharacterized protein</fullName>
    </submittedName>
</protein>
<proteinExistence type="predicted"/>
<reference evidence="1" key="1">
    <citation type="submission" date="2019-08" db="EMBL/GenBank/DDBJ databases">
        <authorList>
            <person name="Kucharzyk K."/>
            <person name="Murdoch R.W."/>
            <person name="Higgins S."/>
            <person name="Loffler F."/>
        </authorList>
    </citation>
    <scope>NUCLEOTIDE SEQUENCE</scope>
</reference>
<comment type="caution">
    <text evidence="1">The sequence shown here is derived from an EMBL/GenBank/DDBJ whole genome shotgun (WGS) entry which is preliminary data.</text>
</comment>